<keyword evidence="5" id="KW-1185">Reference proteome</keyword>
<dbReference type="STRING" id="670154.SAMN04488002_0164"/>
<dbReference type="PANTHER" id="PTHR42951:SF4">
    <property type="entry name" value="ACYL-COENZYME A THIOESTERASE MBLAC2"/>
    <property type="match status" value="1"/>
</dbReference>
<sequence length="275" mass="29645">MHSYISAFFALLATSLPAMAQDTERALHNVVGDVYLFQNNFHMSLVVPTTEGTVRVDPINAEAGEWLNANLGDITDQPVTHLIYSHSHGDHASGGAAHAGATIVAHESAPPTLDGTEPTQRVGDTHSLELGGKIFELTNLGSGHDTHMLAVVVRPENVAFIVDVAAPKRLPFRDFGGANIDDWIGQVETAMTLDFDVFAPGHGTVGNKNDLADHLTYLQDLRAGVLDGLKAGQSVDEIKMSLDLSAYSEWGQYEDWRGLNIEGMAKYLQTSGQVN</sequence>
<keyword evidence="2" id="KW-0732">Signal</keyword>
<feature type="chain" id="PRO_5011459489" evidence="2">
    <location>
        <begin position="21"/>
        <end position="275"/>
    </location>
</feature>
<feature type="domain" description="Metallo-beta-lactamase" evidence="3">
    <location>
        <begin position="41"/>
        <end position="202"/>
    </location>
</feature>
<dbReference type="SUPFAM" id="SSF56281">
    <property type="entry name" value="Metallo-hydrolase/oxidoreductase"/>
    <property type="match status" value="1"/>
</dbReference>
<dbReference type="InterPro" id="IPR050855">
    <property type="entry name" value="NDM-1-like"/>
</dbReference>
<dbReference type="InterPro" id="IPR001279">
    <property type="entry name" value="Metallo-B-lactamas"/>
</dbReference>
<protein>
    <submittedName>
        <fullName evidence="4">Glyoxylase, beta-lactamase superfamily II</fullName>
    </submittedName>
</protein>
<evidence type="ECO:0000256" key="1">
    <source>
        <dbReference type="ARBA" id="ARBA00005250"/>
    </source>
</evidence>
<feature type="signal peptide" evidence="2">
    <location>
        <begin position="1"/>
        <end position="20"/>
    </location>
</feature>
<organism evidence="4 5">
    <name type="scientific">Litoreibacter janthinus</name>
    <dbReference type="NCBI Taxonomy" id="670154"/>
    <lineage>
        <taxon>Bacteria</taxon>
        <taxon>Pseudomonadati</taxon>
        <taxon>Pseudomonadota</taxon>
        <taxon>Alphaproteobacteria</taxon>
        <taxon>Rhodobacterales</taxon>
        <taxon>Roseobacteraceae</taxon>
        <taxon>Litoreibacter</taxon>
    </lineage>
</organism>
<evidence type="ECO:0000313" key="4">
    <source>
        <dbReference type="EMBL" id="SFR32599.1"/>
    </source>
</evidence>
<reference evidence="5" key="1">
    <citation type="submission" date="2016-10" db="EMBL/GenBank/DDBJ databases">
        <authorList>
            <person name="Varghese N."/>
            <person name="Submissions S."/>
        </authorList>
    </citation>
    <scope>NUCLEOTIDE SEQUENCE [LARGE SCALE GENOMIC DNA]</scope>
    <source>
        <strain evidence="5">DSM 26921</strain>
    </source>
</reference>
<dbReference type="AlphaFoldDB" id="A0A1I6FRN5"/>
<evidence type="ECO:0000256" key="2">
    <source>
        <dbReference type="SAM" id="SignalP"/>
    </source>
</evidence>
<comment type="similarity">
    <text evidence="1">Belongs to the metallo-beta-lactamase superfamily. Class-B beta-lactamase family.</text>
</comment>
<dbReference type="Gene3D" id="3.60.15.10">
    <property type="entry name" value="Ribonuclease Z/Hydroxyacylglutathione hydrolase-like"/>
    <property type="match status" value="1"/>
</dbReference>
<evidence type="ECO:0000313" key="5">
    <source>
        <dbReference type="Proteomes" id="UP000199658"/>
    </source>
</evidence>
<proteinExistence type="inferred from homology"/>
<gene>
    <name evidence="4" type="ORF">SAMN04488002_0164</name>
</gene>
<dbReference type="EMBL" id="FOYO01000001">
    <property type="protein sequence ID" value="SFR32599.1"/>
    <property type="molecule type" value="Genomic_DNA"/>
</dbReference>
<dbReference type="PANTHER" id="PTHR42951">
    <property type="entry name" value="METALLO-BETA-LACTAMASE DOMAIN-CONTAINING"/>
    <property type="match status" value="1"/>
</dbReference>
<dbReference type="InterPro" id="IPR036866">
    <property type="entry name" value="RibonucZ/Hydroxyglut_hydro"/>
</dbReference>
<accession>A0A1I6FRN5</accession>
<dbReference type="GO" id="GO:0017001">
    <property type="term" value="P:antibiotic catabolic process"/>
    <property type="evidence" value="ECO:0007669"/>
    <property type="project" value="UniProtKB-ARBA"/>
</dbReference>
<evidence type="ECO:0000259" key="3">
    <source>
        <dbReference type="SMART" id="SM00849"/>
    </source>
</evidence>
<name>A0A1I6FRN5_9RHOB</name>
<dbReference type="Proteomes" id="UP000199658">
    <property type="component" value="Unassembled WGS sequence"/>
</dbReference>
<dbReference type="SMART" id="SM00849">
    <property type="entry name" value="Lactamase_B"/>
    <property type="match status" value="1"/>
</dbReference>